<dbReference type="GO" id="GO:0003899">
    <property type="term" value="F:DNA-directed RNA polymerase activity"/>
    <property type="evidence" value="ECO:0007669"/>
    <property type="project" value="InterPro"/>
</dbReference>
<reference evidence="15" key="1">
    <citation type="submission" date="2018-05" db="EMBL/GenBank/DDBJ databases">
        <authorList>
            <person name="Lanie J.A."/>
            <person name="Ng W.-L."/>
            <person name="Kazmierczak K.M."/>
            <person name="Andrzejewski T.M."/>
            <person name="Davidsen T.M."/>
            <person name="Wayne K.J."/>
            <person name="Tettelin H."/>
            <person name="Glass J.I."/>
            <person name="Rusch D."/>
            <person name="Podicherti R."/>
            <person name="Tsui H.-C.T."/>
            <person name="Winkler M.E."/>
        </authorList>
    </citation>
    <scope>NUCLEOTIDE SEQUENCE</scope>
</reference>
<dbReference type="HAMAP" id="MF_00974">
    <property type="entry name" value="DNA_primase_DnaG"/>
    <property type="match status" value="1"/>
</dbReference>
<dbReference type="InterPro" id="IPR006295">
    <property type="entry name" value="DNA_primase_DnaG"/>
</dbReference>
<dbReference type="InterPro" id="IPR006171">
    <property type="entry name" value="TOPRIM_dom"/>
</dbReference>
<keyword evidence="9" id="KW-0862">Zinc</keyword>
<dbReference type="EMBL" id="UINC01002093">
    <property type="protein sequence ID" value="SUZ92827.1"/>
    <property type="molecule type" value="Genomic_DNA"/>
</dbReference>
<evidence type="ECO:0000256" key="8">
    <source>
        <dbReference type="ARBA" id="ARBA00022771"/>
    </source>
</evidence>
<keyword evidence="3" id="KW-0639">Primosome</keyword>
<evidence type="ECO:0000256" key="1">
    <source>
        <dbReference type="ARBA" id="ARBA00001947"/>
    </source>
</evidence>
<feature type="region of interest" description="Disordered" evidence="13">
    <location>
        <begin position="428"/>
        <end position="447"/>
    </location>
</feature>
<dbReference type="SUPFAM" id="SSF57783">
    <property type="entry name" value="Zinc beta-ribbon"/>
    <property type="match status" value="1"/>
</dbReference>
<feature type="domain" description="Toprim" evidence="14">
    <location>
        <begin position="258"/>
        <end position="339"/>
    </location>
</feature>
<keyword evidence="4" id="KW-0808">Transferase</keyword>
<keyword evidence="12" id="KW-0804">Transcription</keyword>
<evidence type="ECO:0000256" key="10">
    <source>
        <dbReference type="ARBA" id="ARBA00022842"/>
    </source>
</evidence>
<dbReference type="InterPro" id="IPR034151">
    <property type="entry name" value="TOPRIM_DnaG_bac"/>
</dbReference>
<dbReference type="Gene3D" id="3.40.1360.10">
    <property type="match status" value="1"/>
</dbReference>
<dbReference type="Gene3D" id="3.90.580.10">
    <property type="entry name" value="Zinc finger, CHC2-type domain"/>
    <property type="match status" value="1"/>
</dbReference>
<keyword evidence="7" id="KW-0479">Metal-binding</keyword>
<dbReference type="Pfam" id="PF13155">
    <property type="entry name" value="Toprim_2"/>
    <property type="match status" value="1"/>
</dbReference>
<evidence type="ECO:0000256" key="11">
    <source>
        <dbReference type="ARBA" id="ARBA00023125"/>
    </source>
</evidence>
<name>A0A381RSC8_9ZZZZ</name>
<dbReference type="CDD" id="cd03364">
    <property type="entry name" value="TOPRIM_DnaG_primases"/>
    <property type="match status" value="1"/>
</dbReference>
<evidence type="ECO:0000259" key="14">
    <source>
        <dbReference type="PROSITE" id="PS50880"/>
    </source>
</evidence>
<gene>
    <name evidence="15" type="ORF">METZ01_LOCUS45681</name>
</gene>
<accession>A0A381RSC8</accession>
<dbReference type="PIRSF" id="PIRSF002811">
    <property type="entry name" value="DnaG"/>
    <property type="match status" value="1"/>
</dbReference>
<feature type="compositionally biased region" description="Basic and acidic residues" evidence="13">
    <location>
        <begin position="428"/>
        <end position="440"/>
    </location>
</feature>
<evidence type="ECO:0000256" key="13">
    <source>
        <dbReference type="SAM" id="MobiDB-lite"/>
    </source>
</evidence>
<dbReference type="InterPro" id="IPR050219">
    <property type="entry name" value="DnaG_primase"/>
</dbReference>
<dbReference type="GO" id="GO:0008270">
    <property type="term" value="F:zinc ion binding"/>
    <property type="evidence" value="ECO:0007669"/>
    <property type="project" value="UniProtKB-KW"/>
</dbReference>
<keyword evidence="5" id="KW-0548">Nucleotidyltransferase</keyword>
<evidence type="ECO:0000256" key="4">
    <source>
        <dbReference type="ARBA" id="ARBA00022679"/>
    </source>
</evidence>
<dbReference type="NCBIfam" id="TIGR01391">
    <property type="entry name" value="dnaG"/>
    <property type="match status" value="1"/>
</dbReference>
<evidence type="ECO:0000256" key="12">
    <source>
        <dbReference type="ARBA" id="ARBA00023163"/>
    </source>
</evidence>
<evidence type="ECO:0000256" key="2">
    <source>
        <dbReference type="ARBA" id="ARBA00022478"/>
    </source>
</evidence>
<organism evidence="15">
    <name type="scientific">marine metagenome</name>
    <dbReference type="NCBI Taxonomy" id="408172"/>
    <lineage>
        <taxon>unclassified sequences</taxon>
        <taxon>metagenomes</taxon>
        <taxon>ecological metagenomes</taxon>
    </lineage>
</organism>
<dbReference type="GO" id="GO:0005737">
    <property type="term" value="C:cytoplasm"/>
    <property type="evidence" value="ECO:0007669"/>
    <property type="project" value="TreeGrafter"/>
</dbReference>
<dbReference type="PROSITE" id="PS50880">
    <property type="entry name" value="TOPRIM"/>
    <property type="match status" value="1"/>
</dbReference>
<dbReference type="Gene3D" id="3.90.980.10">
    <property type="entry name" value="DNA primase, catalytic core, N-terminal domain"/>
    <property type="match status" value="1"/>
</dbReference>
<dbReference type="GO" id="GO:1990077">
    <property type="term" value="C:primosome complex"/>
    <property type="evidence" value="ECO:0007669"/>
    <property type="project" value="UniProtKB-KW"/>
</dbReference>
<dbReference type="SMART" id="SM00400">
    <property type="entry name" value="ZnF_CHCC"/>
    <property type="match status" value="1"/>
</dbReference>
<dbReference type="InterPro" id="IPR016136">
    <property type="entry name" value="DNA_helicase_N/primase_C"/>
</dbReference>
<evidence type="ECO:0000313" key="15">
    <source>
        <dbReference type="EMBL" id="SUZ92827.1"/>
    </source>
</evidence>
<keyword evidence="6" id="KW-0235">DNA replication</keyword>
<comment type="cofactor">
    <cofactor evidence="1">
        <name>Zn(2+)</name>
        <dbReference type="ChEBI" id="CHEBI:29105"/>
    </cofactor>
</comment>
<dbReference type="GO" id="GO:0003677">
    <property type="term" value="F:DNA binding"/>
    <property type="evidence" value="ECO:0007669"/>
    <property type="project" value="UniProtKB-KW"/>
</dbReference>
<dbReference type="InterPro" id="IPR002694">
    <property type="entry name" value="Znf_CHC2"/>
</dbReference>
<keyword evidence="2" id="KW-0240">DNA-directed RNA polymerase</keyword>
<dbReference type="InterPro" id="IPR030846">
    <property type="entry name" value="DnaG_bac"/>
</dbReference>
<evidence type="ECO:0000256" key="3">
    <source>
        <dbReference type="ARBA" id="ARBA00022515"/>
    </source>
</evidence>
<dbReference type="GO" id="GO:0000428">
    <property type="term" value="C:DNA-directed RNA polymerase complex"/>
    <property type="evidence" value="ECO:0007669"/>
    <property type="project" value="UniProtKB-KW"/>
</dbReference>
<dbReference type="InterPro" id="IPR013264">
    <property type="entry name" value="DNAG_N"/>
</dbReference>
<evidence type="ECO:0000256" key="6">
    <source>
        <dbReference type="ARBA" id="ARBA00022705"/>
    </source>
</evidence>
<dbReference type="SMART" id="SM00493">
    <property type="entry name" value="TOPRIM"/>
    <property type="match status" value="1"/>
</dbReference>
<protein>
    <recommendedName>
        <fullName evidence="14">Toprim domain-containing protein</fullName>
    </recommendedName>
</protein>
<proteinExistence type="inferred from homology"/>
<dbReference type="FunFam" id="3.90.580.10:FF:000001">
    <property type="entry name" value="DNA primase"/>
    <property type="match status" value="1"/>
</dbReference>
<dbReference type="InterPro" id="IPR036977">
    <property type="entry name" value="DNA_primase_Znf_CHC2"/>
</dbReference>
<evidence type="ECO:0000256" key="7">
    <source>
        <dbReference type="ARBA" id="ARBA00022723"/>
    </source>
</evidence>
<keyword evidence="8" id="KW-0863">Zinc-finger</keyword>
<keyword evidence="11" id="KW-0238">DNA-binding</keyword>
<dbReference type="Pfam" id="PF01807">
    <property type="entry name" value="Zn_ribbon_DnaG"/>
    <property type="match status" value="1"/>
</dbReference>
<sequence>MQFSKSFIRQVADATDLVDLISDHGVTLKRAGSSYKGLCPFHSEKTPSFNVNPERGFFHCFGCSVSGDGIKFLMQYDRLPFSEAIEELAKRAGIPLEILSGGPRSFNPEEDRGLHCLKEAAAFYSEKLSISEGENAVKYLQQRQVPESMWKQFQIGMSPDEWQGTLNYLQKINISLAEMSRTGLIKVSEKSAKHYDTFRGRLMFPVKDVRGRCIGFGARAMKPEDKPKYLNSPETSYYRKSQVLYGLHEGLTSIRKKRRLIFVEGYLDVIRLHENGFTEAVAPCGTALTQEHFKIALRYADTVILLFDGDSAGNNAALRHAHLLLPVALESYILTLPEGEDPDTFLLNNGKENFDAFLNQKVPALDYLVQQTIKKYPDSIQGRMQGLDELLPALYEIQDPKRRQLTLMTIGERMKIPPELLSKELKRKENKSLHKNKNNDRVNCLSENNKDSQDEQWLLQSLLRKGKLWPRVREHLKPEEFQTPNLRRLYEKLLQLPDAVFQAFDPFTLEKSDPDLFQSLMLLLSEEIPSHDFGLSLLRMKERNLEIEYQEWLLHSKSNEERAQAALNRRLEEKNLKEIKQIIDNILTQ</sequence>
<dbReference type="InterPro" id="IPR037068">
    <property type="entry name" value="DNA_primase_core_N_sf"/>
</dbReference>
<dbReference type="AlphaFoldDB" id="A0A381RSC8"/>
<dbReference type="SUPFAM" id="SSF56731">
    <property type="entry name" value="DNA primase core"/>
    <property type="match status" value="1"/>
</dbReference>
<dbReference type="PANTHER" id="PTHR30313:SF2">
    <property type="entry name" value="DNA PRIMASE"/>
    <property type="match status" value="1"/>
</dbReference>
<keyword evidence="10" id="KW-0460">Magnesium</keyword>
<evidence type="ECO:0000256" key="5">
    <source>
        <dbReference type="ARBA" id="ARBA00022695"/>
    </source>
</evidence>
<dbReference type="PANTHER" id="PTHR30313">
    <property type="entry name" value="DNA PRIMASE"/>
    <property type="match status" value="1"/>
</dbReference>
<dbReference type="Gene3D" id="1.10.860.10">
    <property type="entry name" value="DNAb Helicase, Chain A"/>
    <property type="match status" value="1"/>
</dbReference>
<evidence type="ECO:0000256" key="9">
    <source>
        <dbReference type="ARBA" id="ARBA00022833"/>
    </source>
</evidence>
<dbReference type="Pfam" id="PF08275">
    <property type="entry name" value="DNAG_N"/>
    <property type="match status" value="1"/>
</dbReference>
<dbReference type="GO" id="GO:0006269">
    <property type="term" value="P:DNA replication, synthesis of primer"/>
    <property type="evidence" value="ECO:0007669"/>
    <property type="project" value="UniProtKB-KW"/>
</dbReference>